<protein>
    <submittedName>
        <fullName evidence="2">Acyloxyacyl hydrolase</fullName>
    </submittedName>
</protein>
<sequence>MRKYIFVLLCILPLLSLAQSVDTSLLKTTNNYSISGLYQNGYVFPTNDFVRGGNAEKELINAFQTFSIRFSQQSYGKNAWEQIYNYPHWGIGLSVYDFYNPEEIGNPIALYGFFDAPFKRWDRLSFNYEIGFGATFNWKRFDPVTNSSNIAIGAGESFYIDAGLNLHYELTEHFEVETGFSLTHFSNGALKKPNFGLNTVAPKISIKYNFDERHDFIKHKISEFQPEKEWIISTFIGGTNVIFDSVAVDIKEKYEGITFPVAGITTTLNWHIWRKSKFGIGMAFTYNGSVNAQVAVDNNELEVKDGLFTDKIQISIFPSYEFVVNRFSLILQPAFYTYRKKLVSQTPVFHQRIGLKYHFTEDFLVGITLRGYDFHVSDFVEWNIGYSIKWK</sequence>
<dbReference type="KEGG" id="ttz:FHG85_10560"/>
<evidence type="ECO:0000313" key="2">
    <source>
        <dbReference type="EMBL" id="QKG80686.1"/>
    </source>
</evidence>
<dbReference type="EMBL" id="CP041345">
    <property type="protein sequence ID" value="QKG80686.1"/>
    <property type="molecule type" value="Genomic_DNA"/>
</dbReference>
<reference evidence="2 3" key="1">
    <citation type="submission" date="2019-07" db="EMBL/GenBank/DDBJ databases">
        <title>Thalassofilum flectens gen. nov., sp. nov., a novel moderate thermophilic anaerobe from a shallow sea hot spring in Kunashir Island (Russia), representing a new family in the order Bacteroidales, and proposal of Thalassofilacea fam. nov.</title>
        <authorList>
            <person name="Kochetkova T.V."/>
            <person name="Podosokorskaya O.A."/>
            <person name="Novikov A."/>
            <person name="Elcheninov A.G."/>
            <person name="Toshchakov S.V."/>
            <person name="Kublanov I.V."/>
        </authorList>
    </citation>
    <scope>NUCLEOTIDE SEQUENCE [LARGE SCALE GENOMIC DNA]</scope>
    <source>
        <strain evidence="2 3">38-H</strain>
    </source>
</reference>
<feature type="chain" id="PRO_5029547278" evidence="1">
    <location>
        <begin position="19"/>
        <end position="391"/>
    </location>
</feature>
<evidence type="ECO:0000313" key="3">
    <source>
        <dbReference type="Proteomes" id="UP000500961"/>
    </source>
</evidence>
<organism evidence="2 3">
    <name type="scientific">Tenuifilum thalassicum</name>
    <dbReference type="NCBI Taxonomy" id="2590900"/>
    <lineage>
        <taxon>Bacteria</taxon>
        <taxon>Pseudomonadati</taxon>
        <taxon>Bacteroidota</taxon>
        <taxon>Bacteroidia</taxon>
        <taxon>Bacteroidales</taxon>
        <taxon>Tenuifilaceae</taxon>
        <taxon>Tenuifilum</taxon>
    </lineage>
</organism>
<gene>
    <name evidence="2" type="ORF">FHG85_10560</name>
</gene>
<keyword evidence="3" id="KW-1185">Reference proteome</keyword>
<evidence type="ECO:0000256" key="1">
    <source>
        <dbReference type="SAM" id="SignalP"/>
    </source>
</evidence>
<dbReference type="AlphaFoldDB" id="A0A7D4CHN7"/>
<feature type="signal peptide" evidence="1">
    <location>
        <begin position="1"/>
        <end position="18"/>
    </location>
</feature>
<dbReference type="GO" id="GO:0016787">
    <property type="term" value="F:hydrolase activity"/>
    <property type="evidence" value="ECO:0007669"/>
    <property type="project" value="UniProtKB-KW"/>
</dbReference>
<dbReference type="Pfam" id="PF09411">
    <property type="entry name" value="PagL"/>
    <property type="match status" value="1"/>
</dbReference>
<dbReference type="Gene3D" id="2.40.160.20">
    <property type="match status" value="1"/>
</dbReference>
<dbReference type="Proteomes" id="UP000500961">
    <property type="component" value="Chromosome"/>
</dbReference>
<keyword evidence="2" id="KW-0378">Hydrolase</keyword>
<keyword evidence="1" id="KW-0732">Signal</keyword>
<name>A0A7D4CHN7_9BACT</name>
<dbReference type="InterPro" id="IPR018550">
    <property type="entry name" value="Lipid-A_deacylase-rel"/>
</dbReference>
<accession>A0A7D4CHN7</accession>
<dbReference type="RefSeq" id="WP_173075671.1">
    <property type="nucleotide sequence ID" value="NZ_CP041345.1"/>
</dbReference>
<proteinExistence type="predicted"/>